<sequence>MDTIGTDNAEKRRFITGGGWFKGASISVSGEVVIKSGLTARTFCWFCEVSGSSVELLLFTFGDEEAVSDGVDGLEKVSE</sequence>
<reference evidence="1" key="2">
    <citation type="submission" date="2021-01" db="EMBL/GenBank/DDBJ databases">
        <authorList>
            <person name="Schikora-Tamarit M.A."/>
        </authorList>
    </citation>
    <scope>NUCLEOTIDE SEQUENCE</scope>
    <source>
        <strain evidence="1">CBS2887</strain>
    </source>
</reference>
<evidence type="ECO:0000313" key="1">
    <source>
        <dbReference type="EMBL" id="KAH3685683.1"/>
    </source>
</evidence>
<dbReference type="AlphaFoldDB" id="A0A9P8TN35"/>
<protein>
    <submittedName>
        <fullName evidence="1">Uncharacterized protein</fullName>
    </submittedName>
</protein>
<organism evidence="1 2">
    <name type="scientific">Wickerhamomyces pijperi</name>
    <name type="common">Yeast</name>
    <name type="synonym">Pichia pijperi</name>
    <dbReference type="NCBI Taxonomy" id="599730"/>
    <lineage>
        <taxon>Eukaryota</taxon>
        <taxon>Fungi</taxon>
        <taxon>Dikarya</taxon>
        <taxon>Ascomycota</taxon>
        <taxon>Saccharomycotina</taxon>
        <taxon>Saccharomycetes</taxon>
        <taxon>Phaffomycetales</taxon>
        <taxon>Wickerhamomycetaceae</taxon>
        <taxon>Wickerhamomyces</taxon>
    </lineage>
</organism>
<dbReference type="EMBL" id="JAEUBG010001843">
    <property type="protein sequence ID" value="KAH3685683.1"/>
    <property type="molecule type" value="Genomic_DNA"/>
</dbReference>
<keyword evidence="2" id="KW-1185">Reference proteome</keyword>
<reference evidence="1" key="1">
    <citation type="journal article" date="2021" name="Open Biol.">
        <title>Shared evolutionary footprints suggest mitochondrial oxidative damage underlies multiple complex I losses in fungi.</title>
        <authorList>
            <person name="Schikora-Tamarit M.A."/>
            <person name="Marcet-Houben M."/>
            <person name="Nosek J."/>
            <person name="Gabaldon T."/>
        </authorList>
    </citation>
    <scope>NUCLEOTIDE SEQUENCE</scope>
    <source>
        <strain evidence="1">CBS2887</strain>
    </source>
</reference>
<gene>
    <name evidence="1" type="ORF">WICPIJ_003367</name>
</gene>
<name>A0A9P8TN35_WICPI</name>
<dbReference type="Proteomes" id="UP000774326">
    <property type="component" value="Unassembled WGS sequence"/>
</dbReference>
<evidence type="ECO:0000313" key="2">
    <source>
        <dbReference type="Proteomes" id="UP000774326"/>
    </source>
</evidence>
<comment type="caution">
    <text evidence="1">The sequence shown here is derived from an EMBL/GenBank/DDBJ whole genome shotgun (WGS) entry which is preliminary data.</text>
</comment>
<accession>A0A9P8TN35</accession>
<proteinExistence type="predicted"/>